<dbReference type="RefSeq" id="WP_189417389.1">
    <property type="nucleotide sequence ID" value="NZ_BMYZ01000001.1"/>
</dbReference>
<dbReference type="Proteomes" id="UP000619761">
    <property type="component" value="Unassembled WGS sequence"/>
</dbReference>
<gene>
    <name evidence="1" type="ORF">GCM10011613_16070</name>
</gene>
<comment type="caution">
    <text evidence="1">The sequence shown here is derived from an EMBL/GenBank/DDBJ whole genome shotgun (WGS) entry which is preliminary data.</text>
</comment>
<name>A0ABQ3AYQ6_9GAMM</name>
<proteinExistence type="predicted"/>
<dbReference type="EMBL" id="BMYZ01000001">
    <property type="protein sequence ID" value="GGY71946.1"/>
    <property type="molecule type" value="Genomic_DNA"/>
</dbReference>
<evidence type="ECO:0000313" key="1">
    <source>
        <dbReference type="EMBL" id="GGY71946.1"/>
    </source>
</evidence>
<protein>
    <recommendedName>
        <fullName evidence="3">Nucleoside 2-deoxyribosyltransferase</fullName>
    </recommendedName>
</protein>
<evidence type="ECO:0000313" key="2">
    <source>
        <dbReference type="Proteomes" id="UP000619761"/>
    </source>
</evidence>
<sequence>MKIYRHYVIGFFSARSSAEKLFSQLISQAVSHKFIRIFDKYSILPTSLIKENGLEGEGNLFAGGAADSLSGTGLSSLVGVHLDATDVTLIAEESLVPQLVSLGWGESLGVINKSFYTRGEQRMLSDLVHDAILSRQIVLVVETSSYEETYRVSDLIHATLGNLSDVI</sequence>
<accession>A0ABQ3AYQ6</accession>
<organism evidence="1 2">
    <name type="scientific">Cellvibrio zantedeschiae</name>
    <dbReference type="NCBI Taxonomy" id="1237077"/>
    <lineage>
        <taxon>Bacteria</taxon>
        <taxon>Pseudomonadati</taxon>
        <taxon>Pseudomonadota</taxon>
        <taxon>Gammaproteobacteria</taxon>
        <taxon>Cellvibrionales</taxon>
        <taxon>Cellvibrionaceae</taxon>
        <taxon>Cellvibrio</taxon>
    </lineage>
</organism>
<keyword evidence="2" id="KW-1185">Reference proteome</keyword>
<evidence type="ECO:0008006" key="3">
    <source>
        <dbReference type="Google" id="ProtNLM"/>
    </source>
</evidence>
<reference evidence="2" key="1">
    <citation type="journal article" date="2019" name="Int. J. Syst. Evol. Microbiol.">
        <title>The Global Catalogue of Microorganisms (GCM) 10K type strain sequencing project: providing services to taxonomists for standard genome sequencing and annotation.</title>
        <authorList>
            <consortium name="The Broad Institute Genomics Platform"/>
            <consortium name="The Broad Institute Genome Sequencing Center for Infectious Disease"/>
            <person name="Wu L."/>
            <person name="Ma J."/>
        </authorList>
    </citation>
    <scope>NUCLEOTIDE SEQUENCE [LARGE SCALE GENOMIC DNA]</scope>
    <source>
        <strain evidence="2">KCTC 32239</strain>
    </source>
</reference>